<evidence type="ECO:0000313" key="3">
    <source>
        <dbReference type="Proteomes" id="UP001419268"/>
    </source>
</evidence>
<accession>A0AAP0KW29</accession>
<organism evidence="2 3">
    <name type="scientific">Stephania cephalantha</name>
    <dbReference type="NCBI Taxonomy" id="152367"/>
    <lineage>
        <taxon>Eukaryota</taxon>
        <taxon>Viridiplantae</taxon>
        <taxon>Streptophyta</taxon>
        <taxon>Embryophyta</taxon>
        <taxon>Tracheophyta</taxon>
        <taxon>Spermatophyta</taxon>
        <taxon>Magnoliopsida</taxon>
        <taxon>Ranunculales</taxon>
        <taxon>Menispermaceae</taxon>
        <taxon>Menispermoideae</taxon>
        <taxon>Cissampelideae</taxon>
        <taxon>Stephania</taxon>
    </lineage>
</organism>
<evidence type="ECO:0000256" key="1">
    <source>
        <dbReference type="SAM" id="MobiDB-lite"/>
    </source>
</evidence>
<name>A0AAP0KW29_9MAGN</name>
<dbReference type="Proteomes" id="UP001419268">
    <property type="component" value="Unassembled WGS sequence"/>
</dbReference>
<sequence length="52" mass="5631">MQAADKHIVERRKTNQPTQQSDRRSISASKHAIISAMTASLIGDAHTPANCS</sequence>
<comment type="caution">
    <text evidence="2">The sequence shown here is derived from an EMBL/GenBank/DDBJ whole genome shotgun (WGS) entry which is preliminary data.</text>
</comment>
<dbReference type="EMBL" id="JBBNAG010000002">
    <property type="protein sequence ID" value="KAK9158929.1"/>
    <property type="molecule type" value="Genomic_DNA"/>
</dbReference>
<gene>
    <name evidence="2" type="ORF">Scep_005503</name>
</gene>
<proteinExistence type="predicted"/>
<feature type="compositionally biased region" description="Basic and acidic residues" evidence="1">
    <location>
        <begin position="1"/>
        <end position="13"/>
    </location>
</feature>
<feature type="region of interest" description="Disordered" evidence="1">
    <location>
        <begin position="1"/>
        <end position="30"/>
    </location>
</feature>
<protein>
    <submittedName>
        <fullName evidence="2">Uncharacterized protein</fullName>
    </submittedName>
</protein>
<reference evidence="2 3" key="1">
    <citation type="submission" date="2024-01" db="EMBL/GenBank/DDBJ databases">
        <title>Genome assemblies of Stephania.</title>
        <authorList>
            <person name="Yang L."/>
        </authorList>
    </citation>
    <scope>NUCLEOTIDE SEQUENCE [LARGE SCALE GENOMIC DNA]</scope>
    <source>
        <strain evidence="2">JXDWG</strain>
        <tissue evidence="2">Leaf</tissue>
    </source>
</reference>
<evidence type="ECO:0000313" key="2">
    <source>
        <dbReference type="EMBL" id="KAK9158929.1"/>
    </source>
</evidence>
<dbReference type="AlphaFoldDB" id="A0AAP0KW29"/>
<keyword evidence="3" id="KW-1185">Reference proteome</keyword>